<organism evidence="2 3">
    <name type="scientific">Methylomarinovum tepidoasis</name>
    <dbReference type="NCBI Taxonomy" id="2840183"/>
    <lineage>
        <taxon>Bacteria</taxon>
        <taxon>Pseudomonadati</taxon>
        <taxon>Pseudomonadota</taxon>
        <taxon>Gammaproteobacteria</taxon>
        <taxon>Methylococcales</taxon>
        <taxon>Methylothermaceae</taxon>
        <taxon>Methylomarinovum</taxon>
    </lineage>
</organism>
<dbReference type="InterPro" id="IPR008538">
    <property type="entry name" value="Uma2"/>
</dbReference>
<dbReference type="EMBL" id="AP024718">
    <property type="protein sequence ID" value="BCX88875.1"/>
    <property type="molecule type" value="Genomic_DNA"/>
</dbReference>
<dbReference type="SUPFAM" id="SSF52980">
    <property type="entry name" value="Restriction endonuclease-like"/>
    <property type="match status" value="1"/>
</dbReference>
<dbReference type="Proteomes" id="UP001321450">
    <property type="component" value="Chromosome"/>
</dbReference>
<sequence>MVANLHDTPTPRHWTYRDYLALDDGRRYEIIEGELRDMTPAPSVSHQSCSRNLEFLFLEYVRQRQWGFVYDAPIDVILSEDNVVQPDIVLVAKEHEDRIQDRGIFGAPDLVVEIVSPTSVRYDYVTKQTLYRRFAIPEFWLADPANRSLTLLGLKDSQYTPVSFASGTGAVQSCLLEGFQVELATVFTER</sequence>
<keyword evidence="3" id="KW-1185">Reference proteome</keyword>
<gene>
    <name evidence="2" type="ORF">MIN45_P1245</name>
</gene>
<dbReference type="CDD" id="cd06260">
    <property type="entry name" value="DUF820-like"/>
    <property type="match status" value="1"/>
</dbReference>
<accession>A0AAU9C8Y0</accession>
<dbReference type="Pfam" id="PF05685">
    <property type="entry name" value="Uma2"/>
    <property type="match status" value="1"/>
</dbReference>
<dbReference type="RefSeq" id="WP_286291077.1">
    <property type="nucleotide sequence ID" value="NZ_AP024718.1"/>
</dbReference>
<dbReference type="KEGG" id="meiy:MIN45_P1245"/>
<dbReference type="AlphaFoldDB" id="A0AAU9C8Y0"/>
<dbReference type="Gene3D" id="3.90.1570.10">
    <property type="entry name" value="tt1808, chain A"/>
    <property type="match status" value="1"/>
</dbReference>
<dbReference type="PANTHER" id="PTHR34107:SF4">
    <property type="entry name" value="SLL1222 PROTEIN"/>
    <property type="match status" value="1"/>
</dbReference>
<evidence type="ECO:0000313" key="2">
    <source>
        <dbReference type="EMBL" id="BCX88875.1"/>
    </source>
</evidence>
<name>A0AAU9C8Y0_9GAMM</name>
<dbReference type="InterPro" id="IPR011335">
    <property type="entry name" value="Restrct_endonuc-II-like"/>
</dbReference>
<evidence type="ECO:0000313" key="3">
    <source>
        <dbReference type="Proteomes" id="UP001321450"/>
    </source>
</evidence>
<evidence type="ECO:0000259" key="1">
    <source>
        <dbReference type="Pfam" id="PF05685"/>
    </source>
</evidence>
<proteinExistence type="predicted"/>
<reference evidence="3" key="1">
    <citation type="journal article" date="2024" name="Int. J. Syst. Evol. Microbiol.">
        <title>Methylomarinovum tepidoasis sp. nov., a moderately thermophilic methanotroph of the family Methylothermaceae isolated from a deep-sea hydrothermal field.</title>
        <authorList>
            <person name="Hirayama H."/>
            <person name="Takaki Y."/>
            <person name="Abe M."/>
            <person name="Miyazaki M."/>
            <person name="Uematsu K."/>
            <person name="Matsui Y."/>
            <person name="Takai K."/>
        </authorList>
    </citation>
    <scope>NUCLEOTIDE SEQUENCE [LARGE SCALE GENOMIC DNA]</scope>
    <source>
        <strain evidence="3">IN45</strain>
    </source>
</reference>
<dbReference type="PANTHER" id="PTHR34107">
    <property type="entry name" value="SLL0198 PROTEIN-RELATED"/>
    <property type="match status" value="1"/>
</dbReference>
<protein>
    <recommendedName>
        <fullName evidence="1">Putative restriction endonuclease domain-containing protein</fullName>
    </recommendedName>
</protein>
<dbReference type="InterPro" id="IPR012296">
    <property type="entry name" value="Nuclease_put_TT1808"/>
</dbReference>
<feature type="domain" description="Putative restriction endonuclease" evidence="1">
    <location>
        <begin position="18"/>
        <end position="182"/>
    </location>
</feature>